<name>A0A644ZR27_9ZZZZ</name>
<gene>
    <name evidence="1" type="ORF">SDC9_90018</name>
</gene>
<accession>A0A644ZR27</accession>
<evidence type="ECO:0000313" key="1">
    <source>
        <dbReference type="EMBL" id="MPM43345.1"/>
    </source>
</evidence>
<reference evidence="1" key="1">
    <citation type="submission" date="2019-08" db="EMBL/GenBank/DDBJ databases">
        <authorList>
            <person name="Kucharzyk K."/>
            <person name="Murdoch R.W."/>
            <person name="Higgins S."/>
            <person name="Loffler F."/>
        </authorList>
    </citation>
    <scope>NUCLEOTIDE SEQUENCE</scope>
</reference>
<dbReference type="EMBL" id="VSSQ01010068">
    <property type="protein sequence ID" value="MPM43345.1"/>
    <property type="molecule type" value="Genomic_DNA"/>
</dbReference>
<protein>
    <submittedName>
        <fullName evidence="1">Uncharacterized protein</fullName>
    </submittedName>
</protein>
<proteinExistence type="predicted"/>
<sequence length="130" mass="15547">MHIHQKLCILLVCFEVNVKPCVHRKQQFIDLMDTERLCDNLIVEDQTTLVFTFRNNFEPNGNHGSTCFRFGKFHLVDIYFIITKRNRGEATTTFFLFLNFFCKFFCVVQLVKFIPNIFLCHNLFTYTFQI</sequence>
<dbReference type="AlphaFoldDB" id="A0A644ZR27"/>
<comment type="caution">
    <text evidence="1">The sequence shown here is derived from an EMBL/GenBank/DDBJ whole genome shotgun (WGS) entry which is preliminary data.</text>
</comment>
<organism evidence="1">
    <name type="scientific">bioreactor metagenome</name>
    <dbReference type="NCBI Taxonomy" id="1076179"/>
    <lineage>
        <taxon>unclassified sequences</taxon>
        <taxon>metagenomes</taxon>
        <taxon>ecological metagenomes</taxon>
    </lineage>
</organism>